<dbReference type="RefSeq" id="WP_103311144.1">
    <property type="nucleotide sequence ID" value="NZ_PPPD01000001.1"/>
</dbReference>
<dbReference type="EMBL" id="PPPD01000001">
    <property type="protein sequence ID" value="PNY80861.1"/>
    <property type="molecule type" value="Genomic_DNA"/>
</dbReference>
<dbReference type="SUPFAM" id="SSF53335">
    <property type="entry name" value="S-adenosyl-L-methionine-dependent methyltransferases"/>
    <property type="match status" value="1"/>
</dbReference>
<keyword evidence="2" id="KW-0489">Methyltransferase</keyword>
<dbReference type="AlphaFoldDB" id="A0A2K3UWG4"/>
<feature type="domain" description="Methyltransferase" evidence="1">
    <location>
        <begin position="40"/>
        <end position="135"/>
    </location>
</feature>
<dbReference type="InterPro" id="IPR029063">
    <property type="entry name" value="SAM-dependent_MTases_sf"/>
</dbReference>
<dbReference type="OrthoDB" id="9772751at2"/>
<comment type="caution">
    <text evidence="2">The sequence shown here is derived from an EMBL/GenBank/DDBJ whole genome shotgun (WGS) entry which is preliminary data.</text>
</comment>
<dbReference type="GO" id="GO:0008168">
    <property type="term" value="F:methyltransferase activity"/>
    <property type="evidence" value="ECO:0007669"/>
    <property type="project" value="UniProtKB-KW"/>
</dbReference>
<keyword evidence="3" id="KW-1185">Reference proteome</keyword>
<accession>A0A2K3UWG4</accession>
<dbReference type="InterPro" id="IPR041698">
    <property type="entry name" value="Methyltransf_25"/>
</dbReference>
<evidence type="ECO:0000313" key="3">
    <source>
        <dbReference type="Proteomes" id="UP000236379"/>
    </source>
</evidence>
<evidence type="ECO:0000259" key="1">
    <source>
        <dbReference type="Pfam" id="PF13649"/>
    </source>
</evidence>
<dbReference type="CDD" id="cd02440">
    <property type="entry name" value="AdoMet_MTases"/>
    <property type="match status" value="1"/>
</dbReference>
<dbReference type="Pfam" id="PF13649">
    <property type="entry name" value="Methyltransf_25"/>
    <property type="match status" value="1"/>
</dbReference>
<proteinExistence type="predicted"/>
<dbReference type="Gene3D" id="3.40.50.150">
    <property type="entry name" value="Vaccinia Virus protein VP39"/>
    <property type="match status" value="1"/>
</dbReference>
<organism evidence="2 3">
    <name type="scientific">Deinococcus koreensis</name>
    <dbReference type="NCBI Taxonomy" id="2054903"/>
    <lineage>
        <taxon>Bacteria</taxon>
        <taxon>Thermotogati</taxon>
        <taxon>Deinococcota</taxon>
        <taxon>Deinococci</taxon>
        <taxon>Deinococcales</taxon>
        <taxon>Deinococcaceae</taxon>
        <taxon>Deinococcus</taxon>
    </lineage>
</organism>
<gene>
    <name evidence="2" type="ORF">CVO96_05295</name>
</gene>
<reference evidence="2 3" key="1">
    <citation type="submission" date="2018-01" db="EMBL/GenBank/DDBJ databases">
        <title>Deinococcus koreensis sp. nov., a radiation-resistant bacterium isolated from river water.</title>
        <authorList>
            <person name="Choi A."/>
        </authorList>
    </citation>
    <scope>NUCLEOTIDE SEQUENCE [LARGE SCALE GENOMIC DNA]</scope>
    <source>
        <strain evidence="2 3">SJW1-2</strain>
    </source>
</reference>
<keyword evidence="2" id="KW-0808">Transferase</keyword>
<dbReference type="Proteomes" id="UP000236379">
    <property type="component" value="Unassembled WGS sequence"/>
</dbReference>
<dbReference type="PANTHER" id="PTHR43464:SF3">
    <property type="entry name" value="SAM-DEPENDENT METHYLTRANSFERASE"/>
    <property type="match status" value="1"/>
</dbReference>
<evidence type="ECO:0000313" key="2">
    <source>
        <dbReference type="EMBL" id="PNY80861.1"/>
    </source>
</evidence>
<dbReference type="PANTHER" id="PTHR43464">
    <property type="entry name" value="METHYLTRANSFERASE"/>
    <property type="match status" value="1"/>
</dbReference>
<dbReference type="GO" id="GO:0032259">
    <property type="term" value="P:methylation"/>
    <property type="evidence" value="ECO:0007669"/>
    <property type="project" value="UniProtKB-KW"/>
</dbReference>
<sequence length="247" mass="27377">MDFLEFFAIVERDRDLLNPFSPEKLERIAGYADLQDGLRVLDIGSGKGAMLRAWAGRWAITGTGLELNPAFVQEARERAQREGVADRLTFVPGRALDFIPDPAGYDVATCLGATFALGGFTESLAWMRPLVRPGGVLIVGDVFLGQAASPDELEREGWKELLTVAERHAQIGAAGLEVVGFAASSMDDWDHYSSLMWAAVDDWAAQFPEHPDRTEVLEQVRAGQERYFRFERAHLAWGVWVTRPATP</sequence>
<name>A0A2K3UWG4_9DEIO</name>
<protein>
    <submittedName>
        <fullName evidence="2">Class I SAM-dependent methyltransferase</fullName>
    </submittedName>
</protein>